<evidence type="ECO:0000313" key="2">
    <source>
        <dbReference type="EMBL" id="PCI76584.1"/>
    </source>
</evidence>
<dbReference type="InterPro" id="IPR011990">
    <property type="entry name" value="TPR-like_helical_dom_sf"/>
</dbReference>
<dbReference type="Gene3D" id="1.25.40.10">
    <property type="entry name" value="Tetratricopeptide repeat domain"/>
    <property type="match status" value="2"/>
</dbReference>
<dbReference type="EMBL" id="NVUL01000055">
    <property type="protein sequence ID" value="PCI76584.1"/>
    <property type="molecule type" value="Genomic_DNA"/>
</dbReference>
<reference evidence="3" key="1">
    <citation type="submission" date="2017-08" db="EMBL/GenBank/DDBJ databases">
        <title>A dynamic microbial community with high functional redundancy inhabits the cold, oxic subseafloor aquifer.</title>
        <authorList>
            <person name="Tully B.J."/>
            <person name="Wheat C.G."/>
            <person name="Glazer B.T."/>
            <person name="Huber J.A."/>
        </authorList>
    </citation>
    <scope>NUCLEOTIDE SEQUENCE [LARGE SCALE GENOMIC DNA]</scope>
</reference>
<comment type="caution">
    <text evidence="2">The sequence shown here is derived from an EMBL/GenBank/DDBJ whole genome shotgun (WGS) entry which is preliminary data.</text>
</comment>
<organism evidence="2 3">
    <name type="scientific">SAR86 cluster bacterium</name>
    <dbReference type="NCBI Taxonomy" id="2030880"/>
    <lineage>
        <taxon>Bacteria</taxon>
        <taxon>Pseudomonadati</taxon>
        <taxon>Pseudomonadota</taxon>
        <taxon>Gammaproteobacteria</taxon>
        <taxon>SAR86 cluster</taxon>
    </lineage>
</organism>
<dbReference type="SMART" id="SM00028">
    <property type="entry name" value="TPR"/>
    <property type="match status" value="3"/>
</dbReference>
<keyword evidence="1" id="KW-1133">Transmembrane helix</keyword>
<protein>
    <recommendedName>
        <fullName evidence="4">Tetratricopeptide repeat protein</fullName>
    </recommendedName>
</protein>
<dbReference type="InterPro" id="IPR019734">
    <property type="entry name" value="TPR_rpt"/>
</dbReference>
<feature type="transmembrane region" description="Helical" evidence="1">
    <location>
        <begin position="37"/>
        <end position="60"/>
    </location>
</feature>
<gene>
    <name evidence="2" type="ORF">COB20_10280</name>
</gene>
<evidence type="ECO:0000256" key="1">
    <source>
        <dbReference type="SAM" id="Phobius"/>
    </source>
</evidence>
<keyword evidence="1" id="KW-0812">Transmembrane</keyword>
<keyword evidence="1" id="KW-0472">Membrane</keyword>
<sequence>MSDKDVDKIDSVNFDHNDNSVFLNQAATQQAEKPAPWIWFGLGGLLLLALLVIFVLPSIVSEYELPLERRVDLLDTPVASPVANSANAISPFEEAQRALQRKEAQDVLAELLAYQTELDVLNVADWGQQAYEASLERANIGDDYYRAQDFTLARESYETGREGLRGLIDSVPSVLEQTLSEAERALIDLDSAEALTKYTLALLLDPENQLAQIGEQRALTLDDVSALLREADDLVEDGELQQALANYREVLDLDSYNEDAAEEVAAVSLLITESEFAQIMSSGYVLLQQGEPEQAVAAFQRASRLGIKQNEAQAAINQTENEIANTEINRLSGLITTAQQNEQWQEAVDQYDNVLAIDSNLLFAINGRDYADKRARLDRLLVEAIDNPERFSEDEVFEETRLSYFIGRDIENPGLRLAEQLDELEAFLEYSLVPIDIFFRSDNQTEVTLLRIEDLGMFEQTSLSLKPGRYVAIGKRSGYRDVREEFTVGFGLTPETVTVQCDERIVSSSRR</sequence>
<dbReference type="AlphaFoldDB" id="A0A2A4X236"/>
<proteinExistence type="predicted"/>
<accession>A0A2A4X236</accession>
<dbReference type="Proteomes" id="UP000218767">
    <property type="component" value="Unassembled WGS sequence"/>
</dbReference>
<name>A0A2A4X236_9GAMM</name>
<evidence type="ECO:0008006" key="4">
    <source>
        <dbReference type="Google" id="ProtNLM"/>
    </source>
</evidence>
<evidence type="ECO:0000313" key="3">
    <source>
        <dbReference type="Proteomes" id="UP000218767"/>
    </source>
</evidence>
<dbReference type="SUPFAM" id="SSF48452">
    <property type="entry name" value="TPR-like"/>
    <property type="match status" value="1"/>
</dbReference>